<proteinExistence type="predicted"/>
<evidence type="ECO:0000313" key="2">
    <source>
        <dbReference type="EMBL" id="WAJ70438.1"/>
    </source>
</evidence>
<organism evidence="2 3">
    <name type="scientific">Catenovulum adriaticum</name>
    <dbReference type="NCBI Taxonomy" id="2984846"/>
    <lineage>
        <taxon>Bacteria</taxon>
        <taxon>Pseudomonadati</taxon>
        <taxon>Pseudomonadota</taxon>
        <taxon>Gammaproteobacteria</taxon>
        <taxon>Alteromonadales</taxon>
        <taxon>Alteromonadaceae</taxon>
        <taxon>Catenovulum</taxon>
    </lineage>
</organism>
<keyword evidence="3" id="KW-1185">Reference proteome</keyword>
<protein>
    <recommendedName>
        <fullName evidence="4">Tetratricopeptide repeat protein</fullName>
    </recommendedName>
</protein>
<dbReference type="SMART" id="SM00028">
    <property type="entry name" value="TPR"/>
    <property type="match status" value="2"/>
</dbReference>
<feature type="signal peptide" evidence="1">
    <location>
        <begin position="1"/>
        <end position="24"/>
    </location>
</feature>
<sequence>MFIKKILSLSLYLISGVSCLTVSAQSYIPKDNDFVLDSWQVNSNKSNQTSASLTDIENLLEQAQYPGKSAYNVGRANALLKPHLKQDVSGKAWYLSARILQHQHQFQAALKDLDKSISKNKSLTSAWLLKANIHLALAQYSQARSACVSLLGQADMLTVASCSLEVESYQNKLKASYQQLTELVERYGLPDDESQVWILQILADMAHRLGQNKTAITWLEQYSEQLKPMSLLVLWSDIQLENNNAEAVDKQLSEVVNHAEFKDDALLLRLAIAEKQMNTGTYWAEQTLARIQLRIQRNDRFHASEIARFYIDIAPNPSKALHWAEENWRMTKLAADKKLLEAAVSMQGSAMLPEPPSGMSAE</sequence>
<dbReference type="SUPFAM" id="SSF48452">
    <property type="entry name" value="TPR-like"/>
    <property type="match status" value="1"/>
</dbReference>
<gene>
    <name evidence="2" type="ORF">OLW01_01065</name>
</gene>
<dbReference type="InterPro" id="IPR019734">
    <property type="entry name" value="TPR_rpt"/>
</dbReference>
<evidence type="ECO:0008006" key="4">
    <source>
        <dbReference type="Google" id="ProtNLM"/>
    </source>
</evidence>
<dbReference type="Proteomes" id="UP001163726">
    <property type="component" value="Chromosome"/>
</dbReference>
<dbReference type="PROSITE" id="PS51257">
    <property type="entry name" value="PROKAR_LIPOPROTEIN"/>
    <property type="match status" value="1"/>
</dbReference>
<evidence type="ECO:0000313" key="3">
    <source>
        <dbReference type="Proteomes" id="UP001163726"/>
    </source>
</evidence>
<accession>A0ABY7ALL1</accession>
<feature type="chain" id="PRO_5045936788" description="Tetratricopeptide repeat protein" evidence="1">
    <location>
        <begin position="25"/>
        <end position="362"/>
    </location>
</feature>
<reference evidence="2" key="1">
    <citation type="submission" date="2022-10" db="EMBL/GenBank/DDBJ databases">
        <title>Catenovulum adriacola sp. nov. isolated in the Harbour of Susak.</title>
        <authorList>
            <person name="Schoch T."/>
            <person name="Reich S.J."/>
            <person name="Stoeferle S."/>
            <person name="Flaiz M."/>
            <person name="Kazda M."/>
            <person name="Riedel C.U."/>
            <person name="Duerre P."/>
        </authorList>
    </citation>
    <scope>NUCLEOTIDE SEQUENCE</scope>
    <source>
        <strain evidence="2">TS8</strain>
    </source>
</reference>
<dbReference type="Gene3D" id="1.25.40.10">
    <property type="entry name" value="Tetratricopeptide repeat domain"/>
    <property type="match status" value="1"/>
</dbReference>
<dbReference type="EMBL" id="CP109965">
    <property type="protein sequence ID" value="WAJ70438.1"/>
    <property type="molecule type" value="Genomic_DNA"/>
</dbReference>
<name>A0ABY7ALL1_9ALTE</name>
<dbReference type="RefSeq" id="WP_268074785.1">
    <property type="nucleotide sequence ID" value="NZ_CP109965.1"/>
</dbReference>
<evidence type="ECO:0000256" key="1">
    <source>
        <dbReference type="SAM" id="SignalP"/>
    </source>
</evidence>
<dbReference type="InterPro" id="IPR011990">
    <property type="entry name" value="TPR-like_helical_dom_sf"/>
</dbReference>
<keyword evidence="1" id="KW-0732">Signal</keyword>